<dbReference type="EMBL" id="UINC01118559">
    <property type="protein sequence ID" value="SVC91771.1"/>
    <property type="molecule type" value="Genomic_DNA"/>
</dbReference>
<proteinExistence type="predicted"/>
<gene>
    <name evidence="1" type="ORF">METZ01_LOCUS344625</name>
</gene>
<feature type="non-terminal residue" evidence="1">
    <location>
        <position position="53"/>
    </location>
</feature>
<name>A0A382R597_9ZZZZ</name>
<organism evidence="1">
    <name type="scientific">marine metagenome</name>
    <dbReference type="NCBI Taxonomy" id="408172"/>
    <lineage>
        <taxon>unclassified sequences</taxon>
        <taxon>metagenomes</taxon>
        <taxon>ecological metagenomes</taxon>
    </lineage>
</organism>
<accession>A0A382R597</accession>
<dbReference type="AlphaFoldDB" id="A0A382R597"/>
<reference evidence="1" key="1">
    <citation type="submission" date="2018-05" db="EMBL/GenBank/DDBJ databases">
        <authorList>
            <person name="Lanie J.A."/>
            <person name="Ng W.-L."/>
            <person name="Kazmierczak K.M."/>
            <person name="Andrzejewski T.M."/>
            <person name="Davidsen T.M."/>
            <person name="Wayne K.J."/>
            <person name="Tettelin H."/>
            <person name="Glass J.I."/>
            <person name="Rusch D."/>
            <person name="Podicherti R."/>
            <person name="Tsui H.-C.T."/>
            <person name="Winkler M.E."/>
        </authorList>
    </citation>
    <scope>NUCLEOTIDE SEQUENCE</scope>
</reference>
<protein>
    <submittedName>
        <fullName evidence="1">Uncharacterized protein</fullName>
    </submittedName>
</protein>
<evidence type="ECO:0000313" key="1">
    <source>
        <dbReference type="EMBL" id="SVC91771.1"/>
    </source>
</evidence>
<sequence>MNKLTDWLVESFVKDIDEDINIPVKVGDTILVGKFKNKKMVIRDIGKDDHGMP</sequence>